<dbReference type="SUPFAM" id="SSF54106">
    <property type="entry name" value="LysM domain"/>
    <property type="match status" value="1"/>
</dbReference>
<dbReference type="Pfam" id="PF01476">
    <property type="entry name" value="LysM"/>
    <property type="match status" value="1"/>
</dbReference>
<feature type="domain" description="LysM" evidence="1">
    <location>
        <begin position="2"/>
        <end position="52"/>
    </location>
</feature>
<evidence type="ECO:0000313" key="2">
    <source>
        <dbReference type="EMBL" id="BAY69114.1"/>
    </source>
</evidence>
<dbReference type="SMART" id="SM00257">
    <property type="entry name" value="LysM"/>
    <property type="match status" value="1"/>
</dbReference>
<dbReference type="InterPro" id="IPR036779">
    <property type="entry name" value="LysM_dom_sf"/>
</dbReference>
<sequence length="254" mass="28296">MREYLVQKDDTLFKIAQKHYGDGNLYPIIHEANRDRIGNNPDQLTIGMTLLIPEIDPIPLHLGSTKKGNVHSMLEALGAFESGVPSGNPQQYQVENSLGFIGKYQFGEALLMDLGYYNTSNPYIGGANGVNRNYWNGTWTGKMGIRSKSDFLKSTTVQETAIREAFKLNLERINQHFATHGQSLENYLGKQALFNSRTITITLSGILAAAHLRGPYGLADLLLKNQVSYDEYGTSILKYLEEYGGYDVSLADFS</sequence>
<protein>
    <recommendedName>
        <fullName evidence="1">LysM domain-containing protein</fullName>
    </recommendedName>
</protein>
<dbReference type="InterPro" id="IPR018392">
    <property type="entry name" value="LysM"/>
</dbReference>
<proteinExistence type="predicted"/>
<evidence type="ECO:0000259" key="1">
    <source>
        <dbReference type="PROSITE" id="PS51782"/>
    </source>
</evidence>
<organism evidence="2 3">
    <name type="scientific">Trichormus variabilis NIES-23</name>
    <dbReference type="NCBI Taxonomy" id="1973479"/>
    <lineage>
        <taxon>Bacteria</taxon>
        <taxon>Bacillati</taxon>
        <taxon>Cyanobacteriota</taxon>
        <taxon>Cyanophyceae</taxon>
        <taxon>Nostocales</taxon>
        <taxon>Nostocaceae</taxon>
        <taxon>Trichormus</taxon>
    </lineage>
</organism>
<accession>A0A1Z4KJN7</accession>
<dbReference type="AlphaFoldDB" id="A0A1Z4KJN7"/>
<dbReference type="Proteomes" id="UP000217507">
    <property type="component" value="Chromosome"/>
</dbReference>
<dbReference type="Gene3D" id="3.10.350.10">
    <property type="entry name" value="LysM domain"/>
    <property type="match status" value="1"/>
</dbReference>
<dbReference type="EMBL" id="AP018216">
    <property type="protein sequence ID" value="BAY69114.1"/>
    <property type="molecule type" value="Genomic_DNA"/>
</dbReference>
<gene>
    <name evidence="2" type="ORF">NIES23_19050</name>
</gene>
<name>A0A1Z4KJN7_ANAVA</name>
<reference evidence="2 3" key="1">
    <citation type="submission" date="2017-06" db="EMBL/GenBank/DDBJ databases">
        <title>Genome sequencing of cyanobaciteial culture collection at National Institute for Environmental Studies (NIES).</title>
        <authorList>
            <person name="Hirose Y."/>
            <person name="Shimura Y."/>
            <person name="Fujisawa T."/>
            <person name="Nakamura Y."/>
            <person name="Kawachi M."/>
        </authorList>
    </citation>
    <scope>NUCLEOTIDE SEQUENCE [LARGE SCALE GENOMIC DNA]</scope>
    <source>
        <strain evidence="2 3">NIES-23</strain>
    </source>
</reference>
<dbReference type="PROSITE" id="PS51782">
    <property type="entry name" value="LYSM"/>
    <property type="match status" value="1"/>
</dbReference>
<dbReference type="CDD" id="cd00118">
    <property type="entry name" value="LysM"/>
    <property type="match status" value="1"/>
</dbReference>
<evidence type="ECO:0000313" key="3">
    <source>
        <dbReference type="Proteomes" id="UP000217507"/>
    </source>
</evidence>